<reference evidence="1" key="3">
    <citation type="submission" date="2021-08" db="EMBL/GenBank/DDBJ databases">
        <authorList>
            <person name="Tani A."/>
            <person name="Ola A."/>
            <person name="Ogura Y."/>
            <person name="Katsura K."/>
            <person name="Hayashi T."/>
        </authorList>
    </citation>
    <scope>NUCLEOTIDE SEQUENCE</scope>
    <source>
        <strain evidence="1">DSM 22415</strain>
    </source>
</reference>
<dbReference type="AlphaFoldDB" id="A0A564FX87"/>
<name>A0A564FX87_9HYPH</name>
<dbReference type="EMBL" id="CABFVH010000009">
    <property type="protein sequence ID" value="VUF12320.1"/>
    <property type="molecule type" value="Genomic_DNA"/>
</dbReference>
<evidence type="ECO:0000313" key="1">
    <source>
        <dbReference type="EMBL" id="GJD58381.1"/>
    </source>
</evidence>
<dbReference type="InterPro" id="IPR038573">
    <property type="entry name" value="BrnT_sf"/>
</dbReference>
<dbReference type="RefSeq" id="WP_238179426.1">
    <property type="nucleotide sequence ID" value="NZ_BPQI01000145.1"/>
</dbReference>
<evidence type="ECO:0000313" key="3">
    <source>
        <dbReference type="Proteomes" id="UP000401717"/>
    </source>
</evidence>
<dbReference type="Proteomes" id="UP001055303">
    <property type="component" value="Unassembled WGS sequence"/>
</dbReference>
<reference evidence="2 3" key="1">
    <citation type="submission" date="2019-06" db="EMBL/GenBank/DDBJ databases">
        <authorList>
            <person name="Rodrigo-Torres L."/>
            <person name="Arahal R. D."/>
            <person name="Lucena T."/>
        </authorList>
    </citation>
    <scope>NUCLEOTIDE SEQUENCE [LARGE SCALE GENOMIC DNA]</scope>
    <source>
        <strain evidence="2 3">SW08-7</strain>
    </source>
</reference>
<reference evidence="1" key="2">
    <citation type="journal article" date="2021" name="Front. Microbiol.">
        <title>Comprehensive Comparative Genomics and Phenotyping of Methylobacterium Species.</title>
        <authorList>
            <person name="Alessa O."/>
            <person name="Ogura Y."/>
            <person name="Fujitani Y."/>
            <person name="Takami H."/>
            <person name="Hayashi T."/>
            <person name="Sahin N."/>
            <person name="Tani A."/>
        </authorList>
    </citation>
    <scope>NUCLEOTIDE SEQUENCE</scope>
    <source>
        <strain evidence="1">DSM 22415</strain>
    </source>
</reference>
<dbReference type="Gene3D" id="3.10.450.530">
    <property type="entry name" value="Ribonuclease toxin, BrnT, of type II toxin-antitoxin system"/>
    <property type="match status" value="1"/>
</dbReference>
<evidence type="ECO:0000313" key="2">
    <source>
        <dbReference type="EMBL" id="VUF12320.1"/>
    </source>
</evidence>
<proteinExistence type="predicted"/>
<evidence type="ECO:0000313" key="4">
    <source>
        <dbReference type="Proteomes" id="UP001055303"/>
    </source>
</evidence>
<dbReference type="EMBL" id="BPQI01000145">
    <property type="protein sequence ID" value="GJD58381.1"/>
    <property type="molecule type" value="Genomic_DNA"/>
</dbReference>
<sequence length="103" mass="11640">MNYGYAVVAMDDGAFEWDDDKAAVNAVRHGVTFTAARAVFTDAFALEWRDERVDYGEDRYIIIGMAAGRLLTVAYTLRGDAIRLISARAAEPYERRRYHDDNG</sequence>
<dbReference type="InterPro" id="IPR007460">
    <property type="entry name" value="BrnT_toxin"/>
</dbReference>
<protein>
    <recommendedName>
        <fullName evidence="5">BrnT family toxin</fullName>
    </recommendedName>
</protein>
<dbReference type="Proteomes" id="UP000401717">
    <property type="component" value="Unassembled WGS sequence"/>
</dbReference>
<organism evidence="2 3">
    <name type="scientific">Methylobacterium dankookense</name>
    <dbReference type="NCBI Taxonomy" id="560405"/>
    <lineage>
        <taxon>Bacteria</taxon>
        <taxon>Pseudomonadati</taxon>
        <taxon>Pseudomonadota</taxon>
        <taxon>Alphaproteobacteria</taxon>
        <taxon>Hyphomicrobiales</taxon>
        <taxon>Methylobacteriaceae</taxon>
        <taxon>Methylobacterium</taxon>
    </lineage>
</organism>
<accession>A0A564FX87</accession>
<gene>
    <name evidence="1" type="ORF">IFDJLNFL_4300</name>
    <name evidence="2" type="ORF">MTDSW087_02010</name>
</gene>
<keyword evidence="4" id="KW-1185">Reference proteome</keyword>
<evidence type="ECO:0008006" key="5">
    <source>
        <dbReference type="Google" id="ProtNLM"/>
    </source>
</evidence>
<dbReference type="Pfam" id="PF04365">
    <property type="entry name" value="BrnT_toxin"/>
    <property type="match status" value="1"/>
</dbReference>